<dbReference type="Proteomes" id="UP001260980">
    <property type="component" value="Unassembled WGS sequence"/>
</dbReference>
<sequence>MSDQSQVAQVFLQESIRAFESMKKLADQAFAQAADEHFYQAIDEESNSLEVLIKHMHGNMLSRWVDFLTLDGEKETRERDKEFESSRFSREELISLWEEGWKVLFDALHSLTPEDVLRIIRIRGQEHTVIQGIQRQVSHYGYHVGQIVFLSKHLASQQGWKTLSIARGQSKAFRPS</sequence>
<reference evidence="1 2" key="1">
    <citation type="submission" date="2023-10" db="EMBL/GenBank/DDBJ databases">
        <title>Paenibacillus strain PFR10 Genome sequencing and assembly.</title>
        <authorList>
            <person name="Kim I."/>
        </authorList>
    </citation>
    <scope>NUCLEOTIDE SEQUENCE [LARGE SCALE GENOMIC DNA]</scope>
    <source>
        <strain evidence="1 2">PFR10</strain>
    </source>
</reference>
<accession>A0ABU3R7J4</accession>
<proteinExistence type="predicted"/>
<evidence type="ECO:0000313" key="1">
    <source>
        <dbReference type="EMBL" id="MDU0200026.1"/>
    </source>
</evidence>
<organism evidence="1 2">
    <name type="scientific">Paenibacillus violae</name>
    <dbReference type="NCBI Taxonomy" id="3077234"/>
    <lineage>
        <taxon>Bacteria</taxon>
        <taxon>Bacillati</taxon>
        <taxon>Bacillota</taxon>
        <taxon>Bacilli</taxon>
        <taxon>Bacillales</taxon>
        <taxon>Paenibacillaceae</taxon>
        <taxon>Paenibacillus</taxon>
    </lineage>
</organism>
<dbReference type="EMBL" id="JAWCUD010000001">
    <property type="protein sequence ID" value="MDU0200026.1"/>
    <property type="molecule type" value="Genomic_DNA"/>
</dbReference>
<evidence type="ECO:0000313" key="2">
    <source>
        <dbReference type="Proteomes" id="UP001260980"/>
    </source>
</evidence>
<gene>
    <name evidence="1" type="ORF">RQP52_02940</name>
</gene>
<dbReference type="SUPFAM" id="SSF109854">
    <property type="entry name" value="DinB/YfiT-like putative metalloenzymes"/>
    <property type="match status" value="1"/>
</dbReference>
<keyword evidence="2" id="KW-1185">Reference proteome</keyword>
<protein>
    <submittedName>
        <fullName evidence="1">DUF1572 family protein</fullName>
    </submittedName>
</protein>
<name>A0ABU3R7J4_9BACL</name>
<dbReference type="InterPro" id="IPR034660">
    <property type="entry name" value="DinB/YfiT-like"/>
</dbReference>
<dbReference type="InterPro" id="IPR011466">
    <property type="entry name" value="DUF1572"/>
</dbReference>
<comment type="caution">
    <text evidence="1">The sequence shown here is derived from an EMBL/GenBank/DDBJ whole genome shotgun (WGS) entry which is preliminary data.</text>
</comment>
<dbReference type="RefSeq" id="WP_315949339.1">
    <property type="nucleotide sequence ID" value="NZ_JAWCUD010000001.1"/>
</dbReference>
<dbReference type="Gene3D" id="1.20.120.450">
    <property type="entry name" value="dinb family like domain"/>
    <property type="match status" value="1"/>
</dbReference>
<dbReference type="Pfam" id="PF07609">
    <property type="entry name" value="DUF1572"/>
    <property type="match status" value="1"/>
</dbReference>